<evidence type="ECO:0000313" key="3">
    <source>
        <dbReference type="Proteomes" id="UP001301958"/>
    </source>
</evidence>
<reference evidence="2" key="1">
    <citation type="journal article" date="2023" name="Mol. Phylogenet. Evol.">
        <title>Genome-scale phylogeny and comparative genomics of the fungal order Sordariales.</title>
        <authorList>
            <person name="Hensen N."/>
            <person name="Bonometti L."/>
            <person name="Westerberg I."/>
            <person name="Brannstrom I.O."/>
            <person name="Guillou S."/>
            <person name="Cros-Aarteil S."/>
            <person name="Calhoun S."/>
            <person name="Haridas S."/>
            <person name="Kuo A."/>
            <person name="Mondo S."/>
            <person name="Pangilinan J."/>
            <person name="Riley R."/>
            <person name="LaButti K."/>
            <person name="Andreopoulos B."/>
            <person name="Lipzen A."/>
            <person name="Chen C."/>
            <person name="Yan M."/>
            <person name="Daum C."/>
            <person name="Ng V."/>
            <person name="Clum A."/>
            <person name="Steindorff A."/>
            <person name="Ohm R.A."/>
            <person name="Martin F."/>
            <person name="Silar P."/>
            <person name="Natvig D.O."/>
            <person name="Lalanne C."/>
            <person name="Gautier V."/>
            <person name="Ament-Velasquez S.L."/>
            <person name="Kruys A."/>
            <person name="Hutchinson M.I."/>
            <person name="Powell A.J."/>
            <person name="Barry K."/>
            <person name="Miller A.N."/>
            <person name="Grigoriev I.V."/>
            <person name="Debuchy R."/>
            <person name="Gladieux P."/>
            <person name="Hiltunen Thoren M."/>
            <person name="Johannesson H."/>
        </authorList>
    </citation>
    <scope>NUCLEOTIDE SEQUENCE</scope>
    <source>
        <strain evidence="2">CBS 990.96</strain>
    </source>
</reference>
<reference evidence="2" key="2">
    <citation type="submission" date="2023-05" db="EMBL/GenBank/DDBJ databases">
        <authorList>
            <consortium name="Lawrence Berkeley National Laboratory"/>
            <person name="Steindorff A."/>
            <person name="Hensen N."/>
            <person name="Bonometti L."/>
            <person name="Westerberg I."/>
            <person name="Brannstrom I.O."/>
            <person name="Guillou S."/>
            <person name="Cros-Aarteil S."/>
            <person name="Calhoun S."/>
            <person name="Haridas S."/>
            <person name="Kuo A."/>
            <person name="Mondo S."/>
            <person name="Pangilinan J."/>
            <person name="Riley R."/>
            <person name="Labutti K."/>
            <person name="Andreopoulos B."/>
            <person name="Lipzen A."/>
            <person name="Chen C."/>
            <person name="Yanf M."/>
            <person name="Daum C."/>
            <person name="Ng V."/>
            <person name="Clum A."/>
            <person name="Ohm R."/>
            <person name="Martin F."/>
            <person name="Silar P."/>
            <person name="Natvig D."/>
            <person name="Lalanne C."/>
            <person name="Gautier V."/>
            <person name="Ament-Velasquez S.L."/>
            <person name="Kruys A."/>
            <person name="Hutchinson M.I."/>
            <person name="Powell A.J."/>
            <person name="Barry K."/>
            <person name="Miller A.N."/>
            <person name="Grigoriev I.V."/>
            <person name="Debuchy R."/>
            <person name="Gladieux P."/>
            <person name="Thoren M.H."/>
            <person name="Johannesson H."/>
        </authorList>
    </citation>
    <scope>NUCLEOTIDE SEQUENCE</scope>
    <source>
        <strain evidence="2">CBS 990.96</strain>
    </source>
</reference>
<dbReference type="EMBL" id="MU865300">
    <property type="protein sequence ID" value="KAK4230240.1"/>
    <property type="molecule type" value="Genomic_DNA"/>
</dbReference>
<evidence type="ECO:0000313" key="2">
    <source>
        <dbReference type="EMBL" id="KAK4230240.1"/>
    </source>
</evidence>
<feature type="compositionally biased region" description="Basic and acidic residues" evidence="1">
    <location>
        <begin position="110"/>
        <end position="124"/>
    </location>
</feature>
<feature type="region of interest" description="Disordered" evidence="1">
    <location>
        <begin position="36"/>
        <end position="124"/>
    </location>
</feature>
<gene>
    <name evidence="2" type="ORF">QBC38DRAFT_496771</name>
</gene>
<feature type="compositionally biased region" description="Basic and acidic residues" evidence="1">
    <location>
        <begin position="36"/>
        <end position="49"/>
    </location>
</feature>
<feature type="compositionally biased region" description="Basic and acidic residues" evidence="1">
    <location>
        <begin position="82"/>
        <end position="91"/>
    </location>
</feature>
<evidence type="ECO:0008006" key="4">
    <source>
        <dbReference type="Google" id="ProtNLM"/>
    </source>
</evidence>
<sequence length="158" mass="16957">MPYRRAPIALGAAAAGGIGYYLYSAGGNPRVAERKFEADAHRASSKLKESIPPPHDASSYRSSNYDSQSPISSSRSSSSSIRTDESAEQKGARVGQQVGGKIDSAVNDLSKAKQDTESYAKQTKAEALRKIDDFDRTVEEKAAKSKSYLSGWFGSGNK</sequence>
<accession>A0AAN7H6A8</accession>
<protein>
    <recommendedName>
        <fullName evidence="4">Calcofluor white hypersensitive protein</fullName>
    </recommendedName>
</protein>
<name>A0AAN7H6A8_9PEZI</name>
<comment type="caution">
    <text evidence="2">The sequence shown here is derived from an EMBL/GenBank/DDBJ whole genome shotgun (WGS) entry which is preliminary data.</text>
</comment>
<dbReference type="Proteomes" id="UP001301958">
    <property type="component" value="Unassembled WGS sequence"/>
</dbReference>
<keyword evidence="3" id="KW-1185">Reference proteome</keyword>
<dbReference type="AlphaFoldDB" id="A0AAN7H6A8"/>
<organism evidence="2 3">
    <name type="scientific">Podospora fimiseda</name>
    <dbReference type="NCBI Taxonomy" id="252190"/>
    <lineage>
        <taxon>Eukaryota</taxon>
        <taxon>Fungi</taxon>
        <taxon>Dikarya</taxon>
        <taxon>Ascomycota</taxon>
        <taxon>Pezizomycotina</taxon>
        <taxon>Sordariomycetes</taxon>
        <taxon>Sordariomycetidae</taxon>
        <taxon>Sordariales</taxon>
        <taxon>Podosporaceae</taxon>
        <taxon>Podospora</taxon>
    </lineage>
</organism>
<proteinExistence type="predicted"/>
<evidence type="ECO:0000256" key="1">
    <source>
        <dbReference type="SAM" id="MobiDB-lite"/>
    </source>
</evidence>
<feature type="compositionally biased region" description="Low complexity" evidence="1">
    <location>
        <begin position="59"/>
        <end position="81"/>
    </location>
</feature>